<feature type="domain" description="HTH cro/C1-type" evidence="1">
    <location>
        <begin position="7"/>
        <end position="67"/>
    </location>
</feature>
<dbReference type="SUPFAM" id="SSF47413">
    <property type="entry name" value="lambda repressor-like DNA-binding domains"/>
    <property type="match status" value="1"/>
</dbReference>
<protein>
    <submittedName>
        <fullName evidence="2">DNA-binding protein</fullName>
    </submittedName>
</protein>
<dbReference type="InterPro" id="IPR010982">
    <property type="entry name" value="Lambda_DNA-bd_dom_sf"/>
</dbReference>
<dbReference type="InterPro" id="IPR001387">
    <property type="entry name" value="Cro/C1-type_HTH"/>
</dbReference>
<dbReference type="EMBL" id="BRXR01000001">
    <property type="protein sequence ID" value="GLC28857.1"/>
    <property type="molecule type" value="Genomic_DNA"/>
</dbReference>
<organism evidence="2 3">
    <name type="scientific">Clostridium omnivorum</name>
    <dbReference type="NCBI Taxonomy" id="1604902"/>
    <lineage>
        <taxon>Bacteria</taxon>
        <taxon>Bacillati</taxon>
        <taxon>Bacillota</taxon>
        <taxon>Clostridia</taxon>
        <taxon>Eubacteriales</taxon>
        <taxon>Clostridiaceae</taxon>
        <taxon>Clostridium</taxon>
    </lineage>
</organism>
<sequence length="70" mass="7881">MLNGQRIREIRLEKGLTCSDVANLSRSCSIQISKSYLEELERGSKLNPSFNVVETIANILSVNLDELRTN</sequence>
<dbReference type="SMART" id="SM00530">
    <property type="entry name" value="HTH_XRE"/>
    <property type="match status" value="1"/>
</dbReference>
<dbReference type="CDD" id="cd00093">
    <property type="entry name" value="HTH_XRE"/>
    <property type="match status" value="1"/>
</dbReference>
<evidence type="ECO:0000259" key="1">
    <source>
        <dbReference type="PROSITE" id="PS50943"/>
    </source>
</evidence>
<dbReference type="Proteomes" id="UP001208567">
    <property type="component" value="Unassembled WGS sequence"/>
</dbReference>
<name>A0ABQ5N101_9CLOT</name>
<reference evidence="2 3" key="1">
    <citation type="journal article" date="2024" name="Int. J. Syst. Evol. Microbiol.">
        <title>Clostridium omnivorum sp. nov., isolated from anoxic soil under the treatment of reductive soil disinfestation.</title>
        <authorList>
            <person name="Ueki A."/>
            <person name="Tonouchi A."/>
            <person name="Kaku N."/>
            <person name="Honma S."/>
            <person name="Ueki K."/>
        </authorList>
    </citation>
    <scope>NUCLEOTIDE SEQUENCE [LARGE SCALE GENOMIC DNA]</scope>
    <source>
        <strain evidence="2 3">E14</strain>
    </source>
</reference>
<comment type="caution">
    <text evidence="2">The sequence shown here is derived from an EMBL/GenBank/DDBJ whole genome shotgun (WGS) entry which is preliminary data.</text>
</comment>
<dbReference type="GO" id="GO:0003677">
    <property type="term" value="F:DNA binding"/>
    <property type="evidence" value="ECO:0007669"/>
    <property type="project" value="UniProtKB-KW"/>
</dbReference>
<evidence type="ECO:0000313" key="2">
    <source>
        <dbReference type="EMBL" id="GLC28857.1"/>
    </source>
</evidence>
<keyword evidence="2" id="KW-0238">DNA-binding</keyword>
<accession>A0ABQ5N101</accession>
<gene>
    <name evidence="2" type="ORF">bsdE14_02670</name>
</gene>
<dbReference type="Gene3D" id="1.10.260.40">
    <property type="entry name" value="lambda repressor-like DNA-binding domains"/>
    <property type="match status" value="1"/>
</dbReference>
<proteinExistence type="predicted"/>
<dbReference type="Pfam" id="PF12844">
    <property type="entry name" value="HTH_19"/>
    <property type="match status" value="1"/>
</dbReference>
<dbReference type="PROSITE" id="PS50943">
    <property type="entry name" value="HTH_CROC1"/>
    <property type="match status" value="1"/>
</dbReference>
<keyword evidence="3" id="KW-1185">Reference proteome</keyword>
<dbReference type="RefSeq" id="WP_264848127.1">
    <property type="nucleotide sequence ID" value="NZ_BRXR01000001.1"/>
</dbReference>
<evidence type="ECO:0000313" key="3">
    <source>
        <dbReference type="Proteomes" id="UP001208567"/>
    </source>
</evidence>